<dbReference type="EMBL" id="BSSD01000006">
    <property type="protein sequence ID" value="GLW93339.1"/>
    <property type="molecule type" value="Genomic_DNA"/>
</dbReference>
<comment type="caution">
    <text evidence="6">The sequence shown here is derived from an EMBL/GenBank/DDBJ whole genome shotgun (WGS) entry which is preliminary data.</text>
</comment>
<sequence>MTRTRTAALVAIAVAAATALAGCTGNAGGTAGGSTGGNSGGGQEITELKAGVFLDVTSWDPAIADIGFDGPYMSAVYDPLVALDNSGKPVPALATKWEWSADRLTLTADLRTGVTFEDGQKFDAAAAVANIDHLKKGVRSGQAYLNVSGATAKDEDTIEIKLTKRDDSLLYFMGLGRSWMASPAAIAAGSLANGPVGSGPYTFDKANSAPQSQYVFTKKADHWDTATYPFPSVKLFPITDQTASFNAMLSGQLNMQFANAANLAKAKENGWNVASKPSSWVGVQFADRTGAQVKALGEQKVRQAISYAFDSAGILQAVGNGSGTATNQLWPVDGGVYDKSMDTKYKTDMAKAKSLLAEAGYADGFSVKMPMSPIFQAWQPAANQTFGELGIKVEWVDMAMPDYQKNAPTYPMFLAVIAMSGNDMATLSDQVTTAQWYNPNPSVDKFPEVKALVDEVEKADEGAAQTELLKKLNTKLVDLAWWSVWYQADNTYFSVKGIKVQPVTGMMFPTLRFIQRG</sequence>
<keyword evidence="2" id="KW-0813">Transport</keyword>
<keyword evidence="7" id="KW-1185">Reference proteome</keyword>
<dbReference type="GO" id="GO:0043190">
    <property type="term" value="C:ATP-binding cassette (ABC) transporter complex"/>
    <property type="evidence" value="ECO:0007669"/>
    <property type="project" value="InterPro"/>
</dbReference>
<dbReference type="Gene3D" id="3.40.190.10">
    <property type="entry name" value="Periplasmic binding protein-like II"/>
    <property type="match status" value="1"/>
</dbReference>
<dbReference type="Gene3D" id="3.10.105.10">
    <property type="entry name" value="Dipeptide-binding Protein, Domain 3"/>
    <property type="match status" value="1"/>
</dbReference>
<dbReference type="InterPro" id="IPR000914">
    <property type="entry name" value="SBP_5_dom"/>
</dbReference>
<keyword evidence="3 4" id="KW-0732">Signal</keyword>
<name>A0A9W6QRM5_9PSEU</name>
<dbReference type="InterPro" id="IPR039424">
    <property type="entry name" value="SBP_5"/>
</dbReference>
<evidence type="ECO:0000256" key="1">
    <source>
        <dbReference type="ARBA" id="ARBA00005695"/>
    </source>
</evidence>
<dbReference type="AlphaFoldDB" id="A0A9W6QRM5"/>
<feature type="chain" id="PRO_5040872262" description="Solute-binding protein family 5 domain-containing protein" evidence="4">
    <location>
        <begin position="22"/>
        <end position="517"/>
    </location>
</feature>
<feature type="domain" description="Solute-binding protein family 5" evidence="5">
    <location>
        <begin position="88"/>
        <end position="434"/>
    </location>
</feature>
<gene>
    <name evidence="6" type="ORF">Aglo03_41550</name>
</gene>
<comment type="similarity">
    <text evidence="1">Belongs to the bacterial solute-binding protein 5 family.</text>
</comment>
<dbReference type="PIRSF" id="PIRSF002741">
    <property type="entry name" value="MppA"/>
    <property type="match status" value="1"/>
</dbReference>
<dbReference type="PANTHER" id="PTHR30290">
    <property type="entry name" value="PERIPLASMIC BINDING COMPONENT OF ABC TRANSPORTER"/>
    <property type="match status" value="1"/>
</dbReference>
<organism evidence="6 7">
    <name type="scientific">Actinokineospora globicatena</name>
    <dbReference type="NCBI Taxonomy" id="103729"/>
    <lineage>
        <taxon>Bacteria</taxon>
        <taxon>Bacillati</taxon>
        <taxon>Actinomycetota</taxon>
        <taxon>Actinomycetes</taxon>
        <taxon>Pseudonocardiales</taxon>
        <taxon>Pseudonocardiaceae</taxon>
        <taxon>Actinokineospora</taxon>
    </lineage>
</organism>
<evidence type="ECO:0000313" key="7">
    <source>
        <dbReference type="Proteomes" id="UP001165042"/>
    </source>
</evidence>
<evidence type="ECO:0000313" key="6">
    <source>
        <dbReference type="EMBL" id="GLW93339.1"/>
    </source>
</evidence>
<dbReference type="GO" id="GO:0042597">
    <property type="term" value="C:periplasmic space"/>
    <property type="evidence" value="ECO:0007669"/>
    <property type="project" value="UniProtKB-ARBA"/>
</dbReference>
<dbReference type="GO" id="GO:1904680">
    <property type="term" value="F:peptide transmembrane transporter activity"/>
    <property type="evidence" value="ECO:0007669"/>
    <property type="project" value="TreeGrafter"/>
</dbReference>
<dbReference type="GO" id="GO:0015833">
    <property type="term" value="P:peptide transport"/>
    <property type="evidence" value="ECO:0007669"/>
    <property type="project" value="TreeGrafter"/>
</dbReference>
<dbReference type="Pfam" id="PF00496">
    <property type="entry name" value="SBP_bac_5"/>
    <property type="match status" value="1"/>
</dbReference>
<dbReference type="Proteomes" id="UP001165042">
    <property type="component" value="Unassembled WGS sequence"/>
</dbReference>
<evidence type="ECO:0000256" key="2">
    <source>
        <dbReference type="ARBA" id="ARBA00022448"/>
    </source>
</evidence>
<dbReference type="InterPro" id="IPR030678">
    <property type="entry name" value="Peptide/Ni-bd"/>
</dbReference>
<evidence type="ECO:0000256" key="4">
    <source>
        <dbReference type="SAM" id="SignalP"/>
    </source>
</evidence>
<reference evidence="6" key="1">
    <citation type="submission" date="2023-02" db="EMBL/GenBank/DDBJ databases">
        <title>Actinokineospora globicatena NBRC 15670.</title>
        <authorList>
            <person name="Ichikawa N."/>
            <person name="Sato H."/>
            <person name="Tonouchi N."/>
        </authorList>
    </citation>
    <scope>NUCLEOTIDE SEQUENCE</scope>
    <source>
        <strain evidence="6">NBRC 15670</strain>
    </source>
</reference>
<protein>
    <recommendedName>
        <fullName evidence="5">Solute-binding protein family 5 domain-containing protein</fullName>
    </recommendedName>
</protein>
<accession>A0A9W6QRM5</accession>
<dbReference type="RefSeq" id="WP_285611698.1">
    <property type="nucleotide sequence ID" value="NZ_BSSD01000006.1"/>
</dbReference>
<feature type="signal peptide" evidence="4">
    <location>
        <begin position="1"/>
        <end position="21"/>
    </location>
</feature>
<evidence type="ECO:0000256" key="3">
    <source>
        <dbReference type="ARBA" id="ARBA00022729"/>
    </source>
</evidence>
<dbReference type="PANTHER" id="PTHR30290:SF9">
    <property type="entry name" value="OLIGOPEPTIDE-BINDING PROTEIN APPA"/>
    <property type="match status" value="1"/>
</dbReference>
<evidence type="ECO:0000259" key="5">
    <source>
        <dbReference type="Pfam" id="PF00496"/>
    </source>
</evidence>
<dbReference type="PROSITE" id="PS51257">
    <property type="entry name" value="PROKAR_LIPOPROTEIN"/>
    <property type="match status" value="1"/>
</dbReference>
<dbReference type="SUPFAM" id="SSF53850">
    <property type="entry name" value="Periplasmic binding protein-like II"/>
    <property type="match status" value="1"/>
</dbReference>
<proteinExistence type="inferred from homology"/>